<keyword evidence="3" id="KW-0347">Helicase</keyword>
<evidence type="ECO:0000313" key="6">
    <source>
        <dbReference type="EMBL" id="EYB98101.1"/>
    </source>
</evidence>
<dbReference type="Gene3D" id="3.40.50.300">
    <property type="entry name" value="P-loop containing nucleotide triphosphate hydrolases"/>
    <property type="match status" value="1"/>
</dbReference>
<dbReference type="PANTHER" id="PTHR43788">
    <property type="entry name" value="DNA2/NAM7 HELICASE FAMILY MEMBER"/>
    <property type="match status" value="1"/>
</dbReference>
<reference evidence="7" key="1">
    <citation type="journal article" date="2015" name="Nat. Genet.">
        <title>The genome and transcriptome of the zoonotic hookworm Ancylostoma ceylanicum identify infection-specific gene families.</title>
        <authorList>
            <person name="Schwarz E.M."/>
            <person name="Hu Y."/>
            <person name="Antoshechkin I."/>
            <person name="Miller M.M."/>
            <person name="Sternberg P.W."/>
            <person name="Aroian R.V."/>
        </authorList>
    </citation>
    <scope>NUCLEOTIDE SEQUENCE</scope>
    <source>
        <strain evidence="7">HY135</strain>
    </source>
</reference>
<dbReference type="GO" id="GO:0043139">
    <property type="term" value="F:5'-3' DNA helicase activity"/>
    <property type="evidence" value="ECO:0007669"/>
    <property type="project" value="TreeGrafter"/>
</dbReference>
<dbReference type="Proteomes" id="UP000024635">
    <property type="component" value="Unassembled WGS sequence"/>
</dbReference>
<comment type="caution">
    <text evidence="6">The sequence shown here is derived from an EMBL/GenBank/DDBJ whole genome shotgun (WGS) entry which is preliminary data.</text>
</comment>
<keyword evidence="4" id="KW-0067">ATP-binding</keyword>
<feature type="domain" description="DNA2/NAM7 helicase-like C-terminal" evidence="5">
    <location>
        <begin position="4"/>
        <end position="66"/>
    </location>
</feature>
<dbReference type="STRING" id="53326.A0A016T655"/>
<protein>
    <recommendedName>
        <fullName evidence="5">DNA2/NAM7 helicase-like C-terminal domain-containing protein</fullName>
    </recommendedName>
</protein>
<dbReference type="AlphaFoldDB" id="A0A016T655"/>
<gene>
    <name evidence="6" type="primary">Acey_s0134.g1855</name>
    <name evidence="6" type="ORF">Y032_0134g1855</name>
</gene>
<evidence type="ECO:0000256" key="2">
    <source>
        <dbReference type="ARBA" id="ARBA00022801"/>
    </source>
</evidence>
<accession>A0A016T655</accession>
<organism evidence="6 7">
    <name type="scientific">Ancylostoma ceylanicum</name>
    <dbReference type="NCBI Taxonomy" id="53326"/>
    <lineage>
        <taxon>Eukaryota</taxon>
        <taxon>Metazoa</taxon>
        <taxon>Ecdysozoa</taxon>
        <taxon>Nematoda</taxon>
        <taxon>Chromadorea</taxon>
        <taxon>Rhabditida</taxon>
        <taxon>Rhabditina</taxon>
        <taxon>Rhabditomorpha</taxon>
        <taxon>Strongyloidea</taxon>
        <taxon>Ancylostomatidae</taxon>
        <taxon>Ancylostomatinae</taxon>
        <taxon>Ancylostoma</taxon>
    </lineage>
</organism>
<dbReference type="InterPro" id="IPR041679">
    <property type="entry name" value="DNA2/NAM7-like_C"/>
</dbReference>
<dbReference type="GO" id="GO:0016787">
    <property type="term" value="F:hydrolase activity"/>
    <property type="evidence" value="ECO:0007669"/>
    <property type="project" value="UniProtKB-KW"/>
</dbReference>
<name>A0A016T655_9BILA</name>
<evidence type="ECO:0000256" key="1">
    <source>
        <dbReference type="ARBA" id="ARBA00022741"/>
    </source>
</evidence>
<dbReference type="Pfam" id="PF13087">
    <property type="entry name" value="AAA_12"/>
    <property type="match status" value="1"/>
</dbReference>
<sequence>MERFASQHQIDLHTVDSVQGREKDIVILLTTRTAIQVNRAEFLDDPLRMNVAITRCRHGQFVLGHAPSLSPLQNWGRLIQWASALNMVVSTTTLPDLLD</sequence>
<keyword evidence="1" id="KW-0547">Nucleotide-binding</keyword>
<dbReference type="InterPro" id="IPR027417">
    <property type="entry name" value="P-loop_NTPase"/>
</dbReference>
<keyword evidence="7" id="KW-1185">Reference proteome</keyword>
<evidence type="ECO:0000256" key="3">
    <source>
        <dbReference type="ARBA" id="ARBA00022806"/>
    </source>
</evidence>
<dbReference type="OrthoDB" id="5876623at2759"/>
<evidence type="ECO:0000259" key="5">
    <source>
        <dbReference type="Pfam" id="PF13087"/>
    </source>
</evidence>
<dbReference type="GO" id="GO:0005524">
    <property type="term" value="F:ATP binding"/>
    <property type="evidence" value="ECO:0007669"/>
    <property type="project" value="UniProtKB-KW"/>
</dbReference>
<dbReference type="SUPFAM" id="SSF52540">
    <property type="entry name" value="P-loop containing nucleoside triphosphate hydrolases"/>
    <property type="match status" value="1"/>
</dbReference>
<keyword evidence="2" id="KW-0378">Hydrolase</keyword>
<dbReference type="InterPro" id="IPR047187">
    <property type="entry name" value="SF1_C_Upf1"/>
</dbReference>
<evidence type="ECO:0000256" key="4">
    <source>
        <dbReference type="ARBA" id="ARBA00022840"/>
    </source>
</evidence>
<evidence type="ECO:0000313" key="7">
    <source>
        <dbReference type="Proteomes" id="UP000024635"/>
    </source>
</evidence>
<dbReference type="InterPro" id="IPR050534">
    <property type="entry name" value="Coronavir_polyprotein_1ab"/>
</dbReference>
<proteinExistence type="predicted"/>
<dbReference type="CDD" id="cd18808">
    <property type="entry name" value="SF1_C_Upf1"/>
    <property type="match status" value="1"/>
</dbReference>
<dbReference type="PANTHER" id="PTHR43788:SF16">
    <property type="entry name" value="HELICASE WITH ZINC FINGER 2"/>
    <property type="match status" value="1"/>
</dbReference>
<dbReference type="EMBL" id="JARK01001470">
    <property type="protein sequence ID" value="EYB98101.1"/>
    <property type="molecule type" value="Genomic_DNA"/>
</dbReference>